<feature type="signal peptide" evidence="2">
    <location>
        <begin position="1"/>
        <end position="23"/>
    </location>
</feature>
<keyword evidence="2" id="KW-0732">Signal</keyword>
<protein>
    <submittedName>
        <fullName evidence="3">Thioredoxin family protein</fullName>
    </submittedName>
</protein>
<keyword evidence="1" id="KW-0676">Redox-active center</keyword>
<keyword evidence="4" id="KW-1185">Reference proteome</keyword>
<dbReference type="InterPro" id="IPR017937">
    <property type="entry name" value="Thioredoxin_CS"/>
</dbReference>
<gene>
    <name evidence="3" type="ORF">RBU60_03390</name>
</gene>
<accession>A0ABU0ZYS4</accession>
<organism evidence="3 4">
    <name type="scientific">Mesonia profundi</name>
    <dbReference type="NCBI Taxonomy" id="3070998"/>
    <lineage>
        <taxon>Bacteria</taxon>
        <taxon>Pseudomonadati</taxon>
        <taxon>Bacteroidota</taxon>
        <taxon>Flavobacteriia</taxon>
        <taxon>Flavobacteriales</taxon>
        <taxon>Flavobacteriaceae</taxon>
        <taxon>Mesonia</taxon>
    </lineage>
</organism>
<proteinExistence type="predicted"/>
<dbReference type="RefSeq" id="WP_308863258.1">
    <property type="nucleotide sequence ID" value="NZ_JAVHUL010000006.1"/>
</dbReference>
<comment type="caution">
    <text evidence="3">The sequence shown here is derived from an EMBL/GenBank/DDBJ whole genome shotgun (WGS) entry which is preliminary data.</text>
</comment>
<dbReference type="PROSITE" id="PS00194">
    <property type="entry name" value="THIOREDOXIN_1"/>
    <property type="match status" value="1"/>
</dbReference>
<dbReference type="Proteomes" id="UP001230915">
    <property type="component" value="Unassembled WGS sequence"/>
</dbReference>
<dbReference type="Gene3D" id="3.40.30.10">
    <property type="entry name" value="Glutaredoxin"/>
    <property type="match status" value="1"/>
</dbReference>
<evidence type="ECO:0000256" key="2">
    <source>
        <dbReference type="SAM" id="SignalP"/>
    </source>
</evidence>
<evidence type="ECO:0000313" key="3">
    <source>
        <dbReference type="EMBL" id="MDQ7916606.1"/>
    </source>
</evidence>
<sequence>MLKFLNSYSITFCLIMLVQTAFSQQEKAVNWLSFEQLEDSLAVHPKKVFIDFYANWCEPCLKMQKEVFPDKKVIKMLQENFYAVKMNVETEDTIVFGGQSFVNERGNRRNPIHQIPLLMARQKNIAFSLPAVVFLDENFKATARHFQYLNVKQLLSILEKQKNL</sequence>
<evidence type="ECO:0000313" key="4">
    <source>
        <dbReference type="Proteomes" id="UP001230915"/>
    </source>
</evidence>
<dbReference type="InterPro" id="IPR036249">
    <property type="entry name" value="Thioredoxin-like_sf"/>
</dbReference>
<feature type="chain" id="PRO_5047336107" evidence="2">
    <location>
        <begin position="24"/>
        <end position="164"/>
    </location>
</feature>
<evidence type="ECO:0000256" key="1">
    <source>
        <dbReference type="ARBA" id="ARBA00023284"/>
    </source>
</evidence>
<dbReference type="EMBL" id="JAVHUL010000006">
    <property type="protein sequence ID" value="MDQ7916606.1"/>
    <property type="molecule type" value="Genomic_DNA"/>
</dbReference>
<dbReference type="Pfam" id="PF13899">
    <property type="entry name" value="Thioredoxin_7"/>
    <property type="match status" value="1"/>
</dbReference>
<dbReference type="SUPFAM" id="SSF52833">
    <property type="entry name" value="Thioredoxin-like"/>
    <property type="match status" value="1"/>
</dbReference>
<reference evidence="3 4" key="1">
    <citation type="submission" date="2023-08" db="EMBL/GenBank/DDBJ databases">
        <title>Mesonia sp. MT50, isolated from deep-sea sediment of the Mariana Trench.</title>
        <authorList>
            <person name="Fu H."/>
        </authorList>
    </citation>
    <scope>NUCLEOTIDE SEQUENCE [LARGE SCALE GENOMIC DNA]</scope>
    <source>
        <strain evidence="3 4">MT50</strain>
    </source>
</reference>
<name>A0ABU0ZYS4_9FLAO</name>